<evidence type="ECO:0000313" key="1">
    <source>
        <dbReference type="EMBL" id="KLD97613.1"/>
    </source>
</evidence>
<accession>A0A0G9JTN6</accession>
<evidence type="ECO:0000313" key="2">
    <source>
        <dbReference type="Proteomes" id="UP000035514"/>
    </source>
</evidence>
<name>A0A0G9JTN6_9BACT</name>
<dbReference type="RefSeq" id="WP_046997227.1">
    <property type="nucleotide sequence ID" value="NZ_JAIQ01000145.1"/>
</dbReference>
<comment type="caution">
    <text evidence="1">The sequence shown here is derived from an EMBL/GenBank/DDBJ whole genome shotgun (WGS) entry which is preliminary data.</text>
</comment>
<dbReference type="Proteomes" id="UP000035514">
    <property type="component" value="Unassembled WGS sequence"/>
</dbReference>
<dbReference type="PATRIC" id="fig|1447256.3.peg.2082"/>
<protein>
    <submittedName>
        <fullName evidence="1">Uncharacterized protein</fullName>
    </submittedName>
</protein>
<dbReference type="AlphaFoldDB" id="A0A0G9JTN6"/>
<gene>
    <name evidence="1" type="ORF">AA20_10660</name>
</gene>
<organism evidence="1 2">
    <name type="scientific">Aliarcobacter butzleri L348</name>
    <dbReference type="NCBI Taxonomy" id="1447256"/>
    <lineage>
        <taxon>Bacteria</taxon>
        <taxon>Pseudomonadati</taxon>
        <taxon>Campylobacterota</taxon>
        <taxon>Epsilonproteobacteria</taxon>
        <taxon>Campylobacterales</taxon>
        <taxon>Arcobacteraceae</taxon>
        <taxon>Aliarcobacter</taxon>
    </lineage>
</organism>
<reference evidence="1 2" key="1">
    <citation type="submission" date="2014-01" db="EMBL/GenBank/DDBJ databases">
        <title>Development of a Comparative Genomic Fingerprinting Assay for High Resolution Genotyping of Arcobacter butzleri.</title>
        <authorList>
            <person name="Webb A.L."/>
            <person name="Inglis G.D."/>
            <person name="Kruczkiewicz P."/>
            <person name="Selinger L.B."/>
            <person name="Taboada E.N."/>
        </authorList>
    </citation>
    <scope>NUCLEOTIDE SEQUENCE [LARGE SCALE GENOMIC DNA]</scope>
    <source>
        <strain evidence="1 2">L348</strain>
    </source>
</reference>
<proteinExistence type="predicted"/>
<sequence length="74" mass="8540">MADDNQNTNISVELDKNENNRLRTLKIAISEDTYRKIKSFGVLLGFDEKEPILFGNTISKLYDLSKDKISKEFI</sequence>
<dbReference type="EMBL" id="JAIQ01000145">
    <property type="protein sequence ID" value="KLD97613.1"/>
    <property type="molecule type" value="Genomic_DNA"/>
</dbReference>